<dbReference type="AlphaFoldDB" id="A0A6A7KAU9"/>
<dbReference type="InterPro" id="IPR050366">
    <property type="entry name" value="BP-dependent_transpt_permease"/>
</dbReference>
<evidence type="ECO:0000259" key="8">
    <source>
        <dbReference type="PROSITE" id="PS50928"/>
    </source>
</evidence>
<feature type="transmembrane region" description="Helical" evidence="7">
    <location>
        <begin position="194"/>
        <end position="219"/>
    </location>
</feature>
<reference evidence="9 10" key="1">
    <citation type="submission" date="2019-10" db="EMBL/GenBank/DDBJ databases">
        <title>Alkalibaculum tamaniensis sp.nov., a new alkaliphilic acetogen, isolated on methoxylated aromatics from a mud volcano.</title>
        <authorList>
            <person name="Khomyakova M.A."/>
            <person name="Merkel A.Y."/>
            <person name="Bonch-Osmolovskaya E.A."/>
            <person name="Slobodkin A.I."/>
        </authorList>
    </citation>
    <scope>NUCLEOTIDE SEQUENCE [LARGE SCALE GENOMIC DNA]</scope>
    <source>
        <strain evidence="9 10">M08DMB</strain>
    </source>
</reference>
<evidence type="ECO:0000256" key="3">
    <source>
        <dbReference type="ARBA" id="ARBA00022475"/>
    </source>
</evidence>
<organism evidence="9 10">
    <name type="scientific">Alkalibaculum sporogenes</name>
    <dbReference type="NCBI Taxonomy" id="2655001"/>
    <lineage>
        <taxon>Bacteria</taxon>
        <taxon>Bacillati</taxon>
        <taxon>Bacillota</taxon>
        <taxon>Clostridia</taxon>
        <taxon>Eubacteriales</taxon>
        <taxon>Eubacteriaceae</taxon>
        <taxon>Alkalibaculum</taxon>
    </lineage>
</organism>
<dbReference type="Pfam" id="PF12911">
    <property type="entry name" value="OppC_N"/>
    <property type="match status" value="1"/>
</dbReference>
<dbReference type="PANTHER" id="PTHR43386:SF25">
    <property type="entry name" value="PEPTIDE ABC TRANSPORTER PERMEASE PROTEIN"/>
    <property type="match status" value="1"/>
</dbReference>
<evidence type="ECO:0000256" key="6">
    <source>
        <dbReference type="ARBA" id="ARBA00023136"/>
    </source>
</evidence>
<evidence type="ECO:0000256" key="1">
    <source>
        <dbReference type="ARBA" id="ARBA00004651"/>
    </source>
</evidence>
<feature type="transmembrane region" description="Helical" evidence="7">
    <location>
        <begin position="80"/>
        <end position="101"/>
    </location>
</feature>
<dbReference type="NCBIfam" id="NF045474">
    <property type="entry name" value="Opp2C"/>
    <property type="match status" value="1"/>
</dbReference>
<dbReference type="SUPFAM" id="SSF161098">
    <property type="entry name" value="MetI-like"/>
    <property type="match status" value="1"/>
</dbReference>
<dbReference type="EMBL" id="WHNX01000014">
    <property type="protein sequence ID" value="MPW26163.1"/>
    <property type="molecule type" value="Genomic_DNA"/>
</dbReference>
<dbReference type="PROSITE" id="PS50928">
    <property type="entry name" value="ABC_TM1"/>
    <property type="match status" value="1"/>
</dbReference>
<dbReference type="InterPro" id="IPR053385">
    <property type="entry name" value="ABC_transport_permease"/>
</dbReference>
<feature type="domain" description="ABC transmembrane type-1" evidence="8">
    <location>
        <begin position="77"/>
        <end position="262"/>
    </location>
</feature>
<feature type="transmembrane region" description="Helical" evidence="7">
    <location>
        <begin position="122"/>
        <end position="148"/>
    </location>
</feature>
<keyword evidence="2 7" id="KW-0813">Transport</keyword>
<gene>
    <name evidence="9" type="ORF">GC105_10215</name>
</gene>
<keyword evidence="3" id="KW-1003">Cell membrane</keyword>
<keyword evidence="10" id="KW-1185">Reference proteome</keyword>
<dbReference type="CDD" id="cd06261">
    <property type="entry name" value="TM_PBP2"/>
    <property type="match status" value="1"/>
</dbReference>
<protein>
    <submittedName>
        <fullName evidence="9">ABC transporter permease subunit</fullName>
    </submittedName>
</protein>
<feature type="transmembrane region" description="Helical" evidence="7">
    <location>
        <begin position="240"/>
        <end position="261"/>
    </location>
</feature>
<comment type="subcellular location">
    <subcellularLocation>
        <location evidence="1 7">Cell membrane</location>
        <topology evidence="1 7">Multi-pass membrane protein</topology>
    </subcellularLocation>
</comment>
<dbReference type="Pfam" id="PF00528">
    <property type="entry name" value="BPD_transp_1"/>
    <property type="match status" value="1"/>
</dbReference>
<evidence type="ECO:0000256" key="4">
    <source>
        <dbReference type="ARBA" id="ARBA00022692"/>
    </source>
</evidence>
<evidence type="ECO:0000313" key="10">
    <source>
        <dbReference type="Proteomes" id="UP000440004"/>
    </source>
</evidence>
<dbReference type="InterPro" id="IPR000515">
    <property type="entry name" value="MetI-like"/>
</dbReference>
<evidence type="ECO:0000256" key="5">
    <source>
        <dbReference type="ARBA" id="ARBA00022989"/>
    </source>
</evidence>
<evidence type="ECO:0000313" key="9">
    <source>
        <dbReference type="EMBL" id="MPW26163.1"/>
    </source>
</evidence>
<evidence type="ECO:0000256" key="2">
    <source>
        <dbReference type="ARBA" id="ARBA00022448"/>
    </source>
</evidence>
<dbReference type="InterPro" id="IPR035906">
    <property type="entry name" value="MetI-like_sf"/>
</dbReference>
<feature type="transmembrane region" description="Helical" evidence="7">
    <location>
        <begin position="12"/>
        <end position="34"/>
    </location>
</feature>
<dbReference type="GO" id="GO:0005886">
    <property type="term" value="C:plasma membrane"/>
    <property type="evidence" value="ECO:0007669"/>
    <property type="project" value="UniProtKB-SubCell"/>
</dbReference>
<keyword evidence="4 7" id="KW-0812">Transmembrane</keyword>
<comment type="caution">
    <text evidence="9">The sequence shown here is derived from an EMBL/GenBank/DDBJ whole genome shotgun (WGS) entry which is preliminary data.</text>
</comment>
<dbReference type="GO" id="GO:0055085">
    <property type="term" value="P:transmembrane transport"/>
    <property type="evidence" value="ECO:0007669"/>
    <property type="project" value="InterPro"/>
</dbReference>
<evidence type="ECO:0000256" key="7">
    <source>
        <dbReference type="RuleBase" id="RU363032"/>
    </source>
</evidence>
<dbReference type="PANTHER" id="PTHR43386">
    <property type="entry name" value="OLIGOPEPTIDE TRANSPORT SYSTEM PERMEASE PROTEIN APPC"/>
    <property type="match status" value="1"/>
</dbReference>
<dbReference type="Gene3D" id="1.10.3720.10">
    <property type="entry name" value="MetI-like"/>
    <property type="match status" value="1"/>
</dbReference>
<dbReference type="RefSeq" id="WP_152804395.1">
    <property type="nucleotide sequence ID" value="NZ_WHNX01000014.1"/>
</dbReference>
<keyword evidence="5 7" id="KW-1133">Transmembrane helix</keyword>
<accession>A0A6A7KAU9</accession>
<name>A0A6A7KAU9_9FIRM</name>
<dbReference type="InterPro" id="IPR025966">
    <property type="entry name" value="OppC_N"/>
</dbReference>
<dbReference type="Proteomes" id="UP000440004">
    <property type="component" value="Unassembled WGS sequence"/>
</dbReference>
<keyword evidence="6 7" id="KW-0472">Membrane</keyword>
<proteinExistence type="inferred from homology"/>
<sequence length="311" mass="34329">MKIVNFAKENREFVIFSIFALIILLVAIFAPALATHDPYEAVLNDSLQSPGREHLLGTDVLGRDLFSRILYGTSTTVSSSLILVGIIFVVGTALGMLAGYFGGVMDMIIMRISDIMISFPDLILAIAIAGILGSSLGNAIIAITVVSWTKYARLARSLVIKIMQSDYISAARLTGSKTPHILKKYLFPNILPTLIVTAATDIGSIMLQLASLSFLGFGAQPPTPEWGFMLSEGREFLQRAPWLLIFPGLAIFIVVMVFNLLGDSLRDVLDPDTNRINKKCRKKVIENEFKKDCKGIRRNSASNWGIKWMWK</sequence>
<comment type="similarity">
    <text evidence="7">Belongs to the binding-protein-dependent transport system permease family.</text>
</comment>